<accession>A0ABT9VIW2</accession>
<evidence type="ECO:0000256" key="3">
    <source>
        <dbReference type="ARBA" id="ARBA00022630"/>
    </source>
</evidence>
<feature type="domain" description="FAD dependent oxidoreductase" evidence="5">
    <location>
        <begin position="4"/>
        <end position="346"/>
    </location>
</feature>
<comment type="similarity">
    <text evidence="2">Belongs to the DadA oxidoreductase family.</text>
</comment>
<dbReference type="SUPFAM" id="SSF54373">
    <property type="entry name" value="FAD-linked reductases, C-terminal domain"/>
    <property type="match status" value="1"/>
</dbReference>
<evidence type="ECO:0000313" key="7">
    <source>
        <dbReference type="Proteomes" id="UP001224359"/>
    </source>
</evidence>
<keyword evidence="4 6" id="KW-0560">Oxidoreductase</keyword>
<dbReference type="InterPro" id="IPR006076">
    <property type="entry name" value="FAD-dep_OxRdtase"/>
</dbReference>
<name>A0ABT9VIW2_9BACI</name>
<dbReference type="Gene3D" id="3.30.9.10">
    <property type="entry name" value="D-Amino Acid Oxidase, subunit A, domain 2"/>
    <property type="match status" value="1"/>
</dbReference>
<gene>
    <name evidence="6" type="ORF">J2S77_002900</name>
</gene>
<comment type="caution">
    <text evidence="6">The sequence shown here is derived from an EMBL/GenBank/DDBJ whole genome shotgun (WGS) entry which is preliminary data.</text>
</comment>
<keyword evidence="3" id="KW-0285">Flavoprotein</keyword>
<dbReference type="RefSeq" id="WP_306978459.1">
    <property type="nucleotide sequence ID" value="NZ_JAUSTQ010000022.1"/>
</dbReference>
<protein>
    <submittedName>
        <fullName evidence="6">D-amino-acid dehydrogenase</fullName>
        <ecNumber evidence="6">1.4.99.-</ecNumber>
    </submittedName>
</protein>
<comment type="cofactor">
    <cofactor evidence="1">
        <name>FAD</name>
        <dbReference type="ChEBI" id="CHEBI:57692"/>
    </cofactor>
</comment>
<reference evidence="6 7" key="1">
    <citation type="submission" date="2023-07" db="EMBL/GenBank/DDBJ databases">
        <title>Genomic Encyclopedia of Type Strains, Phase IV (KMG-IV): sequencing the most valuable type-strain genomes for metagenomic binning, comparative biology and taxonomic classification.</title>
        <authorList>
            <person name="Goeker M."/>
        </authorList>
    </citation>
    <scope>NUCLEOTIDE SEQUENCE [LARGE SCALE GENOMIC DNA]</scope>
    <source>
        <strain evidence="6 7">DSM 16460</strain>
    </source>
</reference>
<dbReference type="PANTHER" id="PTHR13847">
    <property type="entry name" value="SARCOSINE DEHYDROGENASE-RELATED"/>
    <property type="match status" value="1"/>
</dbReference>
<evidence type="ECO:0000256" key="4">
    <source>
        <dbReference type="ARBA" id="ARBA00023002"/>
    </source>
</evidence>
<evidence type="ECO:0000256" key="1">
    <source>
        <dbReference type="ARBA" id="ARBA00001974"/>
    </source>
</evidence>
<dbReference type="Pfam" id="PF01266">
    <property type="entry name" value="DAO"/>
    <property type="match status" value="1"/>
</dbReference>
<keyword evidence="7" id="KW-1185">Reference proteome</keyword>
<dbReference type="EC" id="1.4.99.-" evidence="6"/>
<dbReference type="PANTHER" id="PTHR13847:SF286">
    <property type="entry name" value="D-AMINO ACID DEHYDROGENASE"/>
    <property type="match status" value="1"/>
</dbReference>
<evidence type="ECO:0000256" key="2">
    <source>
        <dbReference type="ARBA" id="ARBA00009410"/>
    </source>
</evidence>
<dbReference type="SUPFAM" id="SSF51905">
    <property type="entry name" value="FAD/NAD(P)-binding domain"/>
    <property type="match status" value="1"/>
</dbReference>
<dbReference type="EMBL" id="JAUSTQ010000022">
    <property type="protein sequence ID" value="MDQ0160893.1"/>
    <property type="molecule type" value="Genomic_DNA"/>
</dbReference>
<organism evidence="6 7">
    <name type="scientific">Alkalibacillus salilacus</name>
    <dbReference type="NCBI Taxonomy" id="284582"/>
    <lineage>
        <taxon>Bacteria</taxon>
        <taxon>Bacillati</taxon>
        <taxon>Bacillota</taxon>
        <taxon>Bacilli</taxon>
        <taxon>Bacillales</taxon>
        <taxon>Bacillaceae</taxon>
        <taxon>Alkalibacillus</taxon>
    </lineage>
</organism>
<dbReference type="InterPro" id="IPR036188">
    <property type="entry name" value="FAD/NAD-bd_sf"/>
</dbReference>
<evidence type="ECO:0000259" key="5">
    <source>
        <dbReference type="Pfam" id="PF01266"/>
    </source>
</evidence>
<proteinExistence type="inferred from homology"/>
<dbReference type="Proteomes" id="UP001224359">
    <property type="component" value="Unassembled WGS sequence"/>
</dbReference>
<dbReference type="Gene3D" id="3.50.50.60">
    <property type="entry name" value="FAD/NAD(P)-binding domain"/>
    <property type="match status" value="1"/>
</dbReference>
<dbReference type="GO" id="GO:0016491">
    <property type="term" value="F:oxidoreductase activity"/>
    <property type="evidence" value="ECO:0007669"/>
    <property type="project" value="UniProtKB-KW"/>
</dbReference>
<sequence length="367" mass="40031">MTHYLVVGAGILGSSVAYHLAKANQKVTIIDYPNNGEATRAAAGIISPWLSQKQNDTLYQLLKHGAAYYHELTAELNLLGIQDTSYRQVGSLHLHKSEDKLAKMVDDTIERKKEAPEIGEVLQLSDEAVAESTPVMTKNMGAVKITGGGRVNGAIFRDALLKGAEFHGAHLIKGEASLNNDGHTLTVNGERIEADQLIITNGAWASSFLNKSEDHLDIKSTKTQIVQLQLLEYQTEDWPVVMLPNNKYIVGFKNGIVSVGAEHRDNHDFKPTVDAESIQEILKAAFKFAPGLKEAHFIDAKVGFRPQTNQNRPVYGFLPHNPSIYVANGLGASGMTSGPFIGAEITRHLLGHPTVLAQENFDPSEHG</sequence>
<evidence type="ECO:0000313" key="6">
    <source>
        <dbReference type="EMBL" id="MDQ0160893.1"/>
    </source>
</evidence>